<evidence type="ECO:0000313" key="1">
    <source>
        <dbReference type="EMBL" id="MFF9881969.1"/>
    </source>
</evidence>
<comment type="caution">
    <text evidence="1">The sequence shown here is derived from an EMBL/GenBank/DDBJ whole genome shotgun (WGS) entry which is preliminary data.</text>
</comment>
<dbReference type="RefSeq" id="WP_030776573.1">
    <property type="nucleotide sequence ID" value="NZ_JBFACJ010000018.1"/>
</dbReference>
<organism evidence="1 2">
    <name type="scientific">Streptomyces eurythermus</name>
    <dbReference type="NCBI Taxonomy" id="42237"/>
    <lineage>
        <taxon>Bacteria</taxon>
        <taxon>Bacillati</taxon>
        <taxon>Actinomycetota</taxon>
        <taxon>Actinomycetes</taxon>
        <taxon>Kitasatosporales</taxon>
        <taxon>Streptomycetaceae</taxon>
        <taxon>Streptomyces</taxon>
    </lineage>
</organism>
<sequence>MTRGAGGTLTYWDVGDPSDPRVQRTVDLVTTDSTLHPSPDGRYVVVRGASGVRSVQSIGHERTQELALLAGVVDVSVAHGRMAVTVAKDQRPRTGQDAEEEQDTLTFLLDLDTDRLYDTLCEADPQSVPESAWKDYFPRLPYRMSCDPPS</sequence>
<reference evidence="1 2" key="1">
    <citation type="submission" date="2024-10" db="EMBL/GenBank/DDBJ databases">
        <title>The Natural Products Discovery Center: Release of the First 8490 Sequenced Strains for Exploring Actinobacteria Biosynthetic Diversity.</title>
        <authorList>
            <person name="Kalkreuter E."/>
            <person name="Kautsar S.A."/>
            <person name="Yang D."/>
            <person name="Bader C.D."/>
            <person name="Teijaro C.N."/>
            <person name="Fluegel L."/>
            <person name="Davis C.M."/>
            <person name="Simpson J.R."/>
            <person name="Lauterbach L."/>
            <person name="Steele A.D."/>
            <person name="Gui C."/>
            <person name="Meng S."/>
            <person name="Li G."/>
            <person name="Viehrig K."/>
            <person name="Ye F."/>
            <person name="Su P."/>
            <person name="Kiefer A.F."/>
            <person name="Nichols A."/>
            <person name="Cepeda A.J."/>
            <person name="Yan W."/>
            <person name="Fan B."/>
            <person name="Jiang Y."/>
            <person name="Adhikari A."/>
            <person name="Zheng C.-J."/>
            <person name="Schuster L."/>
            <person name="Cowan T.M."/>
            <person name="Smanski M.J."/>
            <person name="Chevrette M.G."/>
            <person name="De Carvalho L.P.S."/>
            <person name="Shen B."/>
        </authorList>
    </citation>
    <scope>NUCLEOTIDE SEQUENCE [LARGE SCALE GENOMIC DNA]</scope>
    <source>
        <strain evidence="1 2">NPDC013366</strain>
    </source>
</reference>
<protein>
    <submittedName>
        <fullName evidence="1">Uncharacterized protein</fullName>
    </submittedName>
</protein>
<name>A0ABW6YT19_9ACTN</name>
<keyword evidence="2" id="KW-1185">Reference proteome</keyword>
<accession>A0ABW6YT19</accession>
<gene>
    <name evidence="1" type="ORF">ACF1HC_10200</name>
</gene>
<proteinExistence type="predicted"/>
<dbReference type="EMBL" id="JBICBM010000004">
    <property type="protein sequence ID" value="MFF9881969.1"/>
    <property type="molecule type" value="Genomic_DNA"/>
</dbReference>
<dbReference type="Proteomes" id="UP001603418">
    <property type="component" value="Unassembled WGS sequence"/>
</dbReference>
<evidence type="ECO:0000313" key="2">
    <source>
        <dbReference type="Proteomes" id="UP001603418"/>
    </source>
</evidence>